<evidence type="ECO:0000256" key="2">
    <source>
        <dbReference type="ARBA" id="ARBA00022448"/>
    </source>
</evidence>
<dbReference type="VEuPathDB" id="FungiDB:H257_14630"/>
<protein>
    <recommendedName>
        <fullName evidence="10">ABC transporter domain-containing protein</fullName>
    </recommendedName>
</protein>
<feature type="domain" description="ABC transporter" evidence="10">
    <location>
        <begin position="426"/>
        <end position="667"/>
    </location>
</feature>
<dbReference type="SUPFAM" id="SSF52540">
    <property type="entry name" value="P-loop containing nucleoside triphosphate hydrolases"/>
    <property type="match status" value="1"/>
</dbReference>
<dbReference type="PROSITE" id="PS00211">
    <property type="entry name" value="ABC_TRANSPORTER_1"/>
    <property type="match status" value="1"/>
</dbReference>
<evidence type="ECO:0000256" key="8">
    <source>
        <dbReference type="SAM" id="Phobius"/>
    </source>
</evidence>
<dbReference type="InterPro" id="IPR050835">
    <property type="entry name" value="ABC_transporter_sub-D"/>
</dbReference>
<evidence type="ECO:0000259" key="10">
    <source>
        <dbReference type="PROSITE" id="PS50893"/>
    </source>
</evidence>
<evidence type="ECO:0000256" key="3">
    <source>
        <dbReference type="ARBA" id="ARBA00022692"/>
    </source>
</evidence>
<keyword evidence="6 8" id="KW-1133">Transmembrane helix</keyword>
<dbReference type="PROSITE" id="PS50893">
    <property type="entry name" value="ABC_TRANSPORTER_2"/>
    <property type="match status" value="1"/>
</dbReference>
<feature type="chain" id="PRO_5004841879" description="ABC transporter domain-containing protein" evidence="9">
    <location>
        <begin position="22"/>
        <end position="667"/>
    </location>
</feature>
<dbReference type="InterPro" id="IPR027417">
    <property type="entry name" value="P-loop_NTPase"/>
</dbReference>
<evidence type="ECO:0000256" key="6">
    <source>
        <dbReference type="ARBA" id="ARBA00022989"/>
    </source>
</evidence>
<evidence type="ECO:0000256" key="9">
    <source>
        <dbReference type="SAM" id="SignalP"/>
    </source>
</evidence>
<dbReference type="InterPro" id="IPR003439">
    <property type="entry name" value="ABC_transporter-like_ATP-bd"/>
</dbReference>
<keyword evidence="2" id="KW-0813">Transport</keyword>
<evidence type="ECO:0000313" key="11">
    <source>
        <dbReference type="EMBL" id="ETV69806.1"/>
    </source>
</evidence>
<dbReference type="GO" id="GO:0005324">
    <property type="term" value="F:long-chain fatty acid transmembrane transporter activity"/>
    <property type="evidence" value="ECO:0007669"/>
    <property type="project" value="TreeGrafter"/>
</dbReference>
<dbReference type="Gene3D" id="3.40.50.300">
    <property type="entry name" value="P-loop containing nucleotide triphosphate hydrolases"/>
    <property type="match status" value="1"/>
</dbReference>
<dbReference type="GO" id="GO:0006635">
    <property type="term" value="P:fatty acid beta-oxidation"/>
    <property type="evidence" value="ECO:0007669"/>
    <property type="project" value="TreeGrafter"/>
</dbReference>
<keyword evidence="7 8" id="KW-0472">Membrane</keyword>
<dbReference type="PANTHER" id="PTHR11384:SF67">
    <property type="entry name" value="ATP-BINDING CASSETTE SUB-FAMILY D MEMBER 1"/>
    <property type="match status" value="1"/>
</dbReference>
<dbReference type="OrthoDB" id="422637at2759"/>
<dbReference type="SMART" id="SM00382">
    <property type="entry name" value="AAA"/>
    <property type="match status" value="1"/>
</dbReference>
<keyword evidence="5" id="KW-0067">ATP-binding</keyword>
<dbReference type="PANTHER" id="PTHR11384">
    <property type="entry name" value="ATP-BINDING CASSETTE, SUB-FAMILY D MEMBER"/>
    <property type="match status" value="1"/>
</dbReference>
<keyword evidence="4" id="KW-0547">Nucleotide-binding</keyword>
<accession>W4FS75</accession>
<feature type="signal peptide" evidence="9">
    <location>
        <begin position="1"/>
        <end position="21"/>
    </location>
</feature>
<dbReference type="InterPro" id="IPR011527">
    <property type="entry name" value="ABC1_TM_dom"/>
</dbReference>
<dbReference type="EMBL" id="KI913172">
    <property type="protein sequence ID" value="ETV69806.1"/>
    <property type="molecule type" value="Genomic_DNA"/>
</dbReference>
<name>W4FS75_APHAT</name>
<dbReference type="GO" id="GO:0042760">
    <property type="term" value="P:very long-chain fatty acid catabolic process"/>
    <property type="evidence" value="ECO:0007669"/>
    <property type="project" value="TreeGrafter"/>
</dbReference>
<keyword evidence="9" id="KW-0732">Signal</keyword>
<evidence type="ECO:0000256" key="7">
    <source>
        <dbReference type="ARBA" id="ARBA00023136"/>
    </source>
</evidence>
<dbReference type="Pfam" id="PF00005">
    <property type="entry name" value="ABC_tran"/>
    <property type="match status" value="2"/>
</dbReference>
<dbReference type="GO" id="GO:0015910">
    <property type="term" value="P:long-chain fatty acid import into peroxisome"/>
    <property type="evidence" value="ECO:0007669"/>
    <property type="project" value="TreeGrafter"/>
</dbReference>
<dbReference type="STRING" id="112090.W4FS75"/>
<dbReference type="AlphaFoldDB" id="W4FS75"/>
<dbReference type="GO" id="GO:0007031">
    <property type="term" value="P:peroxisome organization"/>
    <property type="evidence" value="ECO:0007669"/>
    <property type="project" value="TreeGrafter"/>
</dbReference>
<comment type="similarity">
    <text evidence="1">Belongs to the ABC transporter superfamily. ABCD family. Peroxisomal fatty acyl CoA transporter (TC 3.A.1.203) subfamily.</text>
</comment>
<dbReference type="GeneID" id="20816626"/>
<evidence type="ECO:0000256" key="5">
    <source>
        <dbReference type="ARBA" id="ARBA00022840"/>
    </source>
</evidence>
<proteinExistence type="inferred from homology"/>
<dbReference type="InterPro" id="IPR017871">
    <property type="entry name" value="ABC_transporter-like_CS"/>
</dbReference>
<gene>
    <name evidence="11" type="ORF">H257_14630</name>
</gene>
<dbReference type="SUPFAM" id="SSF90123">
    <property type="entry name" value="ABC transporter transmembrane region"/>
    <property type="match status" value="1"/>
</dbReference>
<reference evidence="11" key="1">
    <citation type="submission" date="2013-12" db="EMBL/GenBank/DDBJ databases">
        <title>The Genome Sequence of Aphanomyces astaci APO3.</title>
        <authorList>
            <consortium name="The Broad Institute Genomics Platform"/>
            <person name="Russ C."/>
            <person name="Tyler B."/>
            <person name="van West P."/>
            <person name="Dieguez-Uribeondo J."/>
            <person name="Young S.K."/>
            <person name="Zeng Q."/>
            <person name="Gargeya S."/>
            <person name="Fitzgerald M."/>
            <person name="Abouelleil A."/>
            <person name="Alvarado L."/>
            <person name="Chapman S.B."/>
            <person name="Gainer-Dewar J."/>
            <person name="Goldberg J."/>
            <person name="Griggs A."/>
            <person name="Gujja S."/>
            <person name="Hansen M."/>
            <person name="Howarth C."/>
            <person name="Imamovic A."/>
            <person name="Ireland A."/>
            <person name="Larimer J."/>
            <person name="McCowan C."/>
            <person name="Murphy C."/>
            <person name="Pearson M."/>
            <person name="Poon T.W."/>
            <person name="Priest M."/>
            <person name="Roberts A."/>
            <person name="Saif S."/>
            <person name="Shea T."/>
            <person name="Sykes S."/>
            <person name="Wortman J."/>
            <person name="Nusbaum C."/>
            <person name="Birren B."/>
        </authorList>
    </citation>
    <scope>NUCLEOTIDE SEQUENCE [LARGE SCALE GENOMIC DNA]</scope>
    <source>
        <strain evidence="11">APO3</strain>
    </source>
</reference>
<dbReference type="Pfam" id="PF06472">
    <property type="entry name" value="ABC_membrane_2"/>
    <property type="match status" value="1"/>
</dbReference>
<dbReference type="InterPro" id="IPR003593">
    <property type="entry name" value="AAA+_ATPase"/>
</dbReference>
<feature type="transmembrane region" description="Helical" evidence="8">
    <location>
        <begin position="544"/>
        <end position="566"/>
    </location>
</feature>
<dbReference type="GO" id="GO:0016887">
    <property type="term" value="F:ATP hydrolysis activity"/>
    <property type="evidence" value="ECO:0007669"/>
    <property type="project" value="InterPro"/>
</dbReference>
<dbReference type="CDD" id="cd03223">
    <property type="entry name" value="ABCD_peroxisomal_ALDP"/>
    <property type="match status" value="1"/>
</dbReference>
<evidence type="ECO:0000256" key="4">
    <source>
        <dbReference type="ARBA" id="ARBA00022741"/>
    </source>
</evidence>
<organism evidence="11">
    <name type="scientific">Aphanomyces astaci</name>
    <name type="common">Crayfish plague agent</name>
    <dbReference type="NCBI Taxonomy" id="112090"/>
    <lineage>
        <taxon>Eukaryota</taxon>
        <taxon>Sar</taxon>
        <taxon>Stramenopiles</taxon>
        <taxon>Oomycota</taxon>
        <taxon>Saprolegniomycetes</taxon>
        <taxon>Saprolegniales</taxon>
        <taxon>Verrucalvaceae</taxon>
        <taxon>Aphanomyces</taxon>
    </lineage>
</organism>
<dbReference type="RefSeq" id="XP_009840821.1">
    <property type="nucleotide sequence ID" value="XM_009842519.1"/>
</dbReference>
<dbReference type="Gene3D" id="1.20.1560.10">
    <property type="entry name" value="ABC transporter type 1, transmembrane domain"/>
    <property type="match status" value="1"/>
</dbReference>
<dbReference type="GO" id="GO:0005778">
    <property type="term" value="C:peroxisomal membrane"/>
    <property type="evidence" value="ECO:0007669"/>
    <property type="project" value="TreeGrafter"/>
</dbReference>
<dbReference type="GO" id="GO:0005524">
    <property type="term" value="F:ATP binding"/>
    <property type="evidence" value="ECO:0007669"/>
    <property type="project" value="UniProtKB-KW"/>
</dbReference>
<sequence>MVAQSKLAGGVALSVIALALAIREKGQKDAESACSLNSQYTPEKKKGQDKKVAINNDFLGRFMRLFRIIVPGLWTPEVAYALLVAGLLTARTTFDITILHMMTSIERAIISGSRKDFVHHLSRFLLVMLPVSVVNCLLKYGQTELSLRFRTRLSTYLYTKYLHEYTYYKVSNLDTRITNPDQLLTVDVERFATSVADLYSNVTKPLLDISIYAYKLAGTIGLSGPTTMLSYLVGSGVFLTWLRQPTGRFTIAEQRLEGNYRFVNARLITHSEEIAFYHGNKREHAILQSSYDALVHLIRQAQQFRFSISVVDNIIAKYFATVVGFWLVSRPFLNPADTRHATSSHAERMEDYFRSGKMLMKLAEAMGRLVLSGRELTRLAGFTLRVTDMIQVLNDLHAGKYTRTMIQSDSPTTNHTGTIEYKDHVIEFQNVPLMTPNGDVLVPSLSFKVESGMNVVVCGPNGCGKSSLFRLLGELWPLFGGKLVKPARSKLFYIPQRPYLTLGSLRDQILYPNTADDSTDDADLLELLQLVQLEYLADGTSEILLFYDIATYGIYIYIYIYIYIFLDGWDAVKDWADVLSGGEKQRLAMARLFYHAPQFAILDECTSAVSVDVEGLMYSYCKKQNITLFTVSHRQSLWKYHDYVLQFDGRGAYSFREIQQSDMALGS</sequence>
<evidence type="ECO:0000256" key="1">
    <source>
        <dbReference type="ARBA" id="ARBA00008575"/>
    </source>
</evidence>
<dbReference type="GO" id="GO:0140359">
    <property type="term" value="F:ABC-type transporter activity"/>
    <property type="evidence" value="ECO:0007669"/>
    <property type="project" value="InterPro"/>
</dbReference>
<keyword evidence="3 8" id="KW-0812">Transmembrane</keyword>
<dbReference type="InterPro" id="IPR036640">
    <property type="entry name" value="ABC1_TM_sf"/>
</dbReference>